<dbReference type="GO" id="GO:0006631">
    <property type="term" value="P:fatty acid metabolic process"/>
    <property type="evidence" value="ECO:0007669"/>
    <property type="project" value="TreeGrafter"/>
</dbReference>
<dbReference type="Proteomes" id="UP000694240">
    <property type="component" value="Chromosome 12"/>
</dbReference>
<sequence length="385" mass="42145">MEFFFEMLLTAVVALLFSFLVAKLVSLATVENRGNDLSSDQAEKHEIGVGDEFVTEEVRFGMKMDACVLESERNFQVVEDNVELVDRFQTVADRVYELAEAATGNAKIRGNREAESSAAVSSENNVIAEEVIVRGKDEQSESVDEIGSERDELMVRTMEAESTSSVSPENVVAEEIKSLGQEESTELGKSVCVEKEESGGDVVVAESEELRVEESSDSVEESETEAENEEKTELTIEEDDDWEGIERSELEKAFAAAAKLMEESGKAEEIGAEAKMELFGLHKIATEGSCREAQPMAVMVSARAKWNAWQKLGNMSQEEAMEQYLALVSKEIPGFMNAGHTVGKMSEMETSVGLPPNSGSLEDPTNLDTTGVDESSKNELVSGER</sequence>
<dbReference type="AlphaFoldDB" id="A0A8T1Y3G9"/>
<organism evidence="4 5">
    <name type="scientific">Arabidopsis thaliana x Arabidopsis arenosa</name>
    <dbReference type="NCBI Taxonomy" id="1240361"/>
    <lineage>
        <taxon>Eukaryota</taxon>
        <taxon>Viridiplantae</taxon>
        <taxon>Streptophyta</taxon>
        <taxon>Embryophyta</taxon>
        <taxon>Tracheophyta</taxon>
        <taxon>Spermatophyta</taxon>
        <taxon>Magnoliopsida</taxon>
        <taxon>eudicotyledons</taxon>
        <taxon>Gunneridae</taxon>
        <taxon>Pentapetalae</taxon>
        <taxon>rosids</taxon>
        <taxon>malvids</taxon>
        <taxon>Brassicales</taxon>
        <taxon>Brassicaceae</taxon>
        <taxon>Camelineae</taxon>
        <taxon>Arabidopsis</taxon>
    </lineage>
</organism>
<comment type="caution">
    <text evidence="4">The sequence shown here is derived from an EMBL/GenBank/DDBJ whole genome shotgun (WGS) entry which is preliminary data.</text>
</comment>
<dbReference type="InterPro" id="IPR000582">
    <property type="entry name" value="Acyl-CoA-binding_protein"/>
</dbReference>
<dbReference type="EMBL" id="JAEFBK010000012">
    <property type="protein sequence ID" value="KAG7541675.1"/>
    <property type="molecule type" value="Genomic_DNA"/>
</dbReference>
<protein>
    <submittedName>
        <fullName evidence="4">Acyl-CoA binding protein superfamily</fullName>
    </submittedName>
</protein>
<proteinExistence type="inferred from homology"/>
<accession>A0A8T1Y3G9</accession>
<feature type="compositionally biased region" description="Basic and acidic residues" evidence="2">
    <location>
        <begin position="374"/>
        <end position="385"/>
    </location>
</feature>
<evidence type="ECO:0000313" key="4">
    <source>
        <dbReference type="EMBL" id="KAG7541675.1"/>
    </source>
</evidence>
<dbReference type="PROSITE" id="PS51228">
    <property type="entry name" value="ACB_2"/>
    <property type="match status" value="1"/>
</dbReference>
<dbReference type="PANTHER" id="PTHR23310">
    <property type="entry name" value="ACYL-COA-BINDING PROTEIN, ACBP"/>
    <property type="match status" value="1"/>
</dbReference>
<dbReference type="PANTHER" id="PTHR23310:SF122">
    <property type="entry name" value="ACYL-COA-BINDING DOMAIN-CONTAINING PROTEIN 3"/>
    <property type="match status" value="1"/>
</dbReference>
<name>A0A8T1Y3G9_9BRAS</name>
<evidence type="ECO:0000256" key="2">
    <source>
        <dbReference type="SAM" id="MobiDB-lite"/>
    </source>
</evidence>
<feature type="compositionally biased region" description="Acidic residues" evidence="2">
    <location>
        <begin position="215"/>
        <end position="228"/>
    </location>
</feature>
<evidence type="ECO:0000313" key="5">
    <source>
        <dbReference type="Proteomes" id="UP000694240"/>
    </source>
</evidence>
<feature type="region of interest" description="Disordered" evidence="2">
    <location>
        <begin position="208"/>
        <end position="233"/>
    </location>
</feature>
<dbReference type="GO" id="GO:0000062">
    <property type="term" value="F:fatty-acyl-CoA binding"/>
    <property type="evidence" value="ECO:0007669"/>
    <property type="project" value="InterPro"/>
</dbReference>
<dbReference type="Pfam" id="PF00887">
    <property type="entry name" value="ACBP"/>
    <property type="match status" value="1"/>
</dbReference>
<reference evidence="4 5" key="1">
    <citation type="submission" date="2020-12" db="EMBL/GenBank/DDBJ databases">
        <title>Concerted genomic and epigenomic changes stabilize Arabidopsis allopolyploids.</title>
        <authorList>
            <person name="Chen Z."/>
        </authorList>
    </citation>
    <scope>NUCLEOTIDE SEQUENCE [LARGE SCALE GENOMIC DNA]</scope>
    <source>
        <strain evidence="4">Allo738</strain>
        <tissue evidence="4">Leaf</tissue>
    </source>
</reference>
<keyword evidence="5" id="KW-1185">Reference proteome</keyword>
<gene>
    <name evidence="4" type="ORF">ISN45_Aa07g017380</name>
</gene>
<evidence type="ECO:0000256" key="1">
    <source>
        <dbReference type="ARBA" id="ARBA00005567"/>
    </source>
</evidence>
<comment type="similarity">
    <text evidence="1">Belongs to the ACBP family.</text>
</comment>
<feature type="region of interest" description="Disordered" evidence="2">
    <location>
        <begin position="346"/>
        <end position="385"/>
    </location>
</feature>
<evidence type="ECO:0000259" key="3">
    <source>
        <dbReference type="PROSITE" id="PS51228"/>
    </source>
</evidence>
<feature type="domain" description="ACB" evidence="3">
    <location>
        <begin position="250"/>
        <end position="337"/>
    </location>
</feature>